<dbReference type="PANTHER" id="PTHR43433">
    <property type="entry name" value="HYDROLASE, ALPHA/BETA FOLD FAMILY PROTEIN"/>
    <property type="match status" value="1"/>
</dbReference>
<dbReference type="Pfam" id="PF00561">
    <property type="entry name" value="Abhydrolase_1"/>
    <property type="match status" value="1"/>
</dbReference>
<dbReference type="InterPro" id="IPR029058">
    <property type="entry name" value="AB_hydrolase_fold"/>
</dbReference>
<reference evidence="2" key="2">
    <citation type="submission" date="2023-05" db="EMBL/GenBank/DDBJ databases">
        <authorList>
            <consortium name="Lawrence Berkeley National Laboratory"/>
            <person name="Steindorff A."/>
            <person name="Hensen N."/>
            <person name="Bonometti L."/>
            <person name="Westerberg I."/>
            <person name="Brannstrom I.O."/>
            <person name="Guillou S."/>
            <person name="Cros-Aarteil S."/>
            <person name="Calhoun S."/>
            <person name="Haridas S."/>
            <person name="Kuo A."/>
            <person name="Mondo S."/>
            <person name="Pangilinan J."/>
            <person name="Riley R."/>
            <person name="Labutti K."/>
            <person name="Andreopoulos B."/>
            <person name="Lipzen A."/>
            <person name="Chen C."/>
            <person name="Yanf M."/>
            <person name="Daum C."/>
            <person name="Ng V."/>
            <person name="Clum A."/>
            <person name="Ohm R."/>
            <person name="Martin F."/>
            <person name="Silar P."/>
            <person name="Natvig D."/>
            <person name="Lalanne C."/>
            <person name="Gautier V."/>
            <person name="Ament-Velasquez S.L."/>
            <person name="Kruys A."/>
            <person name="Hutchinson M.I."/>
            <person name="Powell A.J."/>
            <person name="Barry K."/>
            <person name="Miller A.N."/>
            <person name="Grigoriev I.V."/>
            <person name="Debuchy R."/>
            <person name="Gladieux P."/>
            <person name="Thoren M.H."/>
            <person name="Johannesson H."/>
        </authorList>
    </citation>
    <scope>NUCLEOTIDE SEQUENCE</scope>
    <source>
        <strain evidence="2">CBS 892.96</strain>
    </source>
</reference>
<protein>
    <submittedName>
        <fullName evidence="2">Abhydrolase</fullName>
    </submittedName>
</protein>
<feature type="domain" description="AB hydrolase-1" evidence="1">
    <location>
        <begin position="60"/>
        <end position="345"/>
    </location>
</feature>
<dbReference type="PANTHER" id="PTHR43433:SF5">
    <property type="entry name" value="AB HYDROLASE-1 DOMAIN-CONTAINING PROTEIN"/>
    <property type="match status" value="1"/>
</dbReference>
<evidence type="ECO:0000313" key="3">
    <source>
        <dbReference type="Proteomes" id="UP001302321"/>
    </source>
</evidence>
<sequence length="367" mass="40571">MTMDADLKIPTVAETLKHPAFPTAIWNLEPDRKGLCPVAEGRGGPLNINYEIHGEGPIKLVFIMGLGGLLTGWQRQTLYFGHLHRDKYSVLVLDNRGVGGSDKPLMRYSSSEMARDLYDLVTSPEVNFLPANPDRDQTRCLHIVGISLGGMIAQEFACLYPHTISSLSLCCTAPEIKNYSLTWLENIKSRLGMLMPKSPDESVAGVARQIFAHGWLPLPDDAEVPVVGSTPKALPPVAGGGGGTYLRFESNAQRFVAQEMHKRMDKSKFGLKGFLLQLVAAGWHCKSEEQLREMAERVGRERILIMHGTEDGMISLPHGKVLMEWVNPGKGLVIEGMGHAPSMERTKWFNELVGEWCEGGERLDGRL</sequence>
<dbReference type="Gene3D" id="3.40.50.1820">
    <property type="entry name" value="alpha/beta hydrolase"/>
    <property type="match status" value="1"/>
</dbReference>
<organism evidence="2 3">
    <name type="scientific">Triangularia setosa</name>
    <dbReference type="NCBI Taxonomy" id="2587417"/>
    <lineage>
        <taxon>Eukaryota</taxon>
        <taxon>Fungi</taxon>
        <taxon>Dikarya</taxon>
        <taxon>Ascomycota</taxon>
        <taxon>Pezizomycotina</taxon>
        <taxon>Sordariomycetes</taxon>
        <taxon>Sordariomycetidae</taxon>
        <taxon>Sordariales</taxon>
        <taxon>Podosporaceae</taxon>
        <taxon>Triangularia</taxon>
    </lineage>
</organism>
<evidence type="ECO:0000259" key="1">
    <source>
        <dbReference type="Pfam" id="PF00561"/>
    </source>
</evidence>
<name>A0AAN6W0A8_9PEZI</name>
<dbReference type="Proteomes" id="UP001302321">
    <property type="component" value="Unassembled WGS sequence"/>
</dbReference>
<dbReference type="EMBL" id="MU866574">
    <property type="protein sequence ID" value="KAK4171377.1"/>
    <property type="molecule type" value="Genomic_DNA"/>
</dbReference>
<evidence type="ECO:0000313" key="2">
    <source>
        <dbReference type="EMBL" id="KAK4171377.1"/>
    </source>
</evidence>
<comment type="caution">
    <text evidence="2">The sequence shown here is derived from an EMBL/GenBank/DDBJ whole genome shotgun (WGS) entry which is preliminary data.</text>
</comment>
<keyword evidence="3" id="KW-1185">Reference proteome</keyword>
<gene>
    <name evidence="2" type="ORF">QBC36DRAFT_305333</name>
</gene>
<reference evidence="2" key="1">
    <citation type="journal article" date="2023" name="Mol. Phylogenet. Evol.">
        <title>Genome-scale phylogeny and comparative genomics of the fungal order Sordariales.</title>
        <authorList>
            <person name="Hensen N."/>
            <person name="Bonometti L."/>
            <person name="Westerberg I."/>
            <person name="Brannstrom I.O."/>
            <person name="Guillou S."/>
            <person name="Cros-Aarteil S."/>
            <person name="Calhoun S."/>
            <person name="Haridas S."/>
            <person name="Kuo A."/>
            <person name="Mondo S."/>
            <person name="Pangilinan J."/>
            <person name="Riley R."/>
            <person name="LaButti K."/>
            <person name="Andreopoulos B."/>
            <person name="Lipzen A."/>
            <person name="Chen C."/>
            <person name="Yan M."/>
            <person name="Daum C."/>
            <person name="Ng V."/>
            <person name="Clum A."/>
            <person name="Steindorff A."/>
            <person name="Ohm R.A."/>
            <person name="Martin F."/>
            <person name="Silar P."/>
            <person name="Natvig D.O."/>
            <person name="Lalanne C."/>
            <person name="Gautier V."/>
            <person name="Ament-Velasquez S.L."/>
            <person name="Kruys A."/>
            <person name="Hutchinson M.I."/>
            <person name="Powell A.J."/>
            <person name="Barry K."/>
            <person name="Miller A.N."/>
            <person name="Grigoriev I.V."/>
            <person name="Debuchy R."/>
            <person name="Gladieux P."/>
            <person name="Hiltunen Thoren M."/>
            <person name="Johannesson H."/>
        </authorList>
    </citation>
    <scope>NUCLEOTIDE SEQUENCE</scope>
    <source>
        <strain evidence="2">CBS 892.96</strain>
    </source>
</reference>
<dbReference type="SUPFAM" id="SSF53474">
    <property type="entry name" value="alpha/beta-Hydrolases"/>
    <property type="match status" value="1"/>
</dbReference>
<dbReference type="InterPro" id="IPR000073">
    <property type="entry name" value="AB_hydrolase_1"/>
</dbReference>
<dbReference type="AlphaFoldDB" id="A0AAN6W0A8"/>
<accession>A0AAN6W0A8</accession>
<dbReference type="InterPro" id="IPR050471">
    <property type="entry name" value="AB_hydrolase"/>
</dbReference>
<proteinExistence type="predicted"/>